<protein>
    <submittedName>
        <fullName evidence="1">Uncharacterized protein</fullName>
    </submittedName>
</protein>
<accession>A0A7Z0D417</accession>
<dbReference type="AlphaFoldDB" id="A0A7Z0D417"/>
<organism evidence="1 2">
    <name type="scientific">Spelaeicoccus albus</name>
    <dbReference type="NCBI Taxonomy" id="1280376"/>
    <lineage>
        <taxon>Bacteria</taxon>
        <taxon>Bacillati</taxon>
        <taxon>Actinomycetota</taxon>
        <taxon>Actinomycetes</taxon>
        <taxon>Micrococcales</taxon>
        <taxon>Brevibacteriaceae</taxon>
        <taxon>Spelaeicoccus</taxon>
    </lineage>
</organism>
<reference evidence="1 2" key="1">
    <citation type="submission" date="2020-07" db="EMBL/GenBank/DDBJ databases">
        <title>Sequencing the genomes of 1000 actinobacteria strains.</title>
        <authorList>
            <person name="Klenk H.-P."/>
        </authorList>
    </citation>
    <scope>NUCLEOTIDE SEQUENCE [LARGE SCALE GENOMIC DNA]</scope>
    <source>
        <strain evidence="1 2">DSM 26341</strain>
    </source>
</reference>
<comment type="caution">
    <text evidence="1">The sequence shown here is derived from an EMBL/GenBank/DDBJ whole genome shotgun (WGS) entry which is preliminary data.</text>
</comment>
<keyword evidence="2" id="KW-1185">Reference proteome</keyword>
<dbReference type="EMBL" id="JACBZP010000001">
    <property type="protein sequence ID" value="NYI68469.1"/>
    <property type="molecule type" value="Genomic_DNA"/>
</dbReference>
<dbReference type="Proteomes" id="UP000539111">
    <property type="component" value="Unassembled WGS sequence"/>
</dbReference>
<proteinExistence type="predicted"/>
<name>A0A7Z0D417_9MICO</name>
<evidence type="ECO:0000313" key="1">
    <source>
        <dbReference type="EMBL" id="NYI68469.1"/>
    </source>
</evidence>
<dbReference type="RefSeq" id="WP_179428815.1">
    <property type="nucleotide sequence ID" value="NZ_JACBZP010000001.1"/>
</dbReference>
<sequence length="139" mass="15119">MDIAENNHQPVTTFAELTERMTALIGTACKEELWVAMFDAHDVQMPTLCPIAEMPDEPDEFVVKLVTMFAAIVDQDADGGSLVFVRERFGPAGIVESDRRWARALSAAARDAGVRMRGVFLSHPKGVAPITADPVHAPS</sequence>
<gene>
    <name evidence="1" type="ORF">BJY26_002775</name>
</gene>
<evidence type="ECO:0000313" key="2">
    <source>
        <dbReference type="Proteomes" id="UP000539111"/>
    </source>
</evidence>